<keyword evidence="11" id="KW-0540">Nuclease</keyword>
<evidence type="ECO:0000259" key="9">
    <source>
        <dbReference type="Pfam" id="PF07282"/>
    </source>
</evidence>
<keyword evidence="4" id="KW-0862">Zinc</keyword>
<evidence type="ECO:0000256" key="6">
    <source>
        <dbReference type="ARBA" id="ARBA00023172"/>
    </source>
</evidence>
<keyword evidence="12" id="KW-1185">Reference proteome</keyword>
<evidence type="ECO:0000256" key="4">
    <source>
        <dbReference type="ARBA" id="ARBA00022833"/>
    </source>
</evidence>
<keyword evidence="11" id="KW-0378">Hydrolase</keyword>
<dbReference type="InterPro" id="IPR021027">
    <property type="entry name" value="Transposase_put_HTH"/>
</dbReference>
<dbReference type="GO" id="GO:0004519">
    <property type="term" value="F:endonuclease activity"/>
    <property type="evidence" value="ECO:0007669"/>
    <property type="project" value="UniProtKB-KW"/>
</dbReference>
<evidence type="ECO:0000313" key="11">
    <source>
        <dbReference type="EMBL" id="GAA2480530.1"/>
    </source>
</evidence>
<dbReference type="NCBIfam" id="NF040570">
    <property type="entry name" value="guided_TnpB"/>
    <property type="match status" value="1"/>
</dbReference>
<evidence type="ECO:0000313" key="12">
    <source>
        <dbReference type="Proteomes" id="UP001501721"/>
    </source>
</evidence>
<feature type="region of interest" description="Disordered" evidence="7">
    <location>
        <begin position="1"/>
        <end position="22"/>
    </location>
</feature>
<keyword evidence="6" id="KW-0233">DNA recombination</keyword>
<evidence type="ECO:0000259" key="10">
    <source>
        <dbReference type="Pfam" id="PF12323"/>
    </source>
</evidence>
<comment type="caution">
    <text evidence="11">The sequence shown here is derived from an EMBL/GenBank/DDBJ whole genome shotgun (WGS) entry which is preliminary data.</text>
</comment>
<keyword evidence="5" id="KW-0238">DNA-binding</keyword>
<evidence type="ECO:0000259" key="8">
    <source>
        <dbReference type="Pfam" id="PF01385"/>
    </source>
</evidence>
<dbReference type="RefSeq" id="WP_346079134.1">
    <property type="nucleotide sequence ID" value="NZ_BAAATL010000011.1"/>
</dbReference>
<evidence type="ECO:0000256" key="7">
    <source>
        <dbReference type="SAM" id="MobiDB-lite"/>
    </source>
</evidence>
<keyword evidence="2" id="KW-0815">Transposition</keyword>
<accession>A0ABN3LB21</accession>
<evidence type="ECO:0000256" key="2">
    <source>
        <dbReference type="ARBA" id="ARBA00022578"/>
    </source>
</evidence>
<proteinExistence type="inferred from homology"/>
<dbReference type="Pfam" id="PF01385">
    <property type="entry name" value="OrfB_IS605"/>
    <property type="match status" value="1"/>
</dbReference>
<dbReference type="Proteomes" id="UP001501721">
    <property type="component" value="Unassembled WGS sequence"/>
</dbReference>
<evidence type="ECO:0000256" key="5">
    <source>
        <dbReference type="ARBA" id="ARBA00023125"/>
    </source>
</evidence>
<organism evidence="11 12">
    <name type="scientific">Streptomyces graminearus</name>
    <dbReference type="NCBI Taxonomy" id="284030"/>
    <lineage>
        <taxon>Bacteria</taxon>
        <taxon>Bacillati</taxon>
        <taxon>Actinomycetota</taxon>
        <taxon>Actinomycetes</taxon>
        <taxon>Kitasatosporales</taxon>
        <taxon>Streptomycetaceae</taxon>
        <taxon>Streptomyces</taxon>
    </lineage>
</organism>
<feature type="region of interest" description="Disordered" evidence="7">
    <location>
        <begin position="409"/>
        <end position="433"/>
    </location>
</feature>
<evidence type="ECO:0000256" key="3">
    <source>
        <dbReference type="ARBA" id="ARBA00022723"/>
    </source>
</evidence>
<comment type="similarity">
    <text evidence="1">In the C-terminal section; belongs to the transposase 35 family.</text>
</comment>
<keyword evidence="3" id="KW-0479">Metal-binding</keyword>
<name>A0ABN3LB21_9ACTN</name>
<dbReference type="InterPro" id="IPR010095">
    <property type="entry name" value="Cas12f1-like_TNB"/>
</dbReference>
<protein>
    <submittedName>
        <fullName evidence="11">RNA-guided endonuclease TnpB family protein</fullName>
    </submittedName>
</protein>
<dbReference type="Pfam" id="PF12323">
    <property type="entry name" value="HTH_OrfB_IS605"/>
    <property type="match status" value="1"/>
</dbReference>
<dbReference type="Pfam" id="PF07282">
    <property type="entry name" value="Cas12f1-like_TNB"/>
    <property type="match status" value="1"/>
</dbReference>
<dbReference type="EMBL" id="BAAATL010000011">
    <property type="protein sequence ID" value="GAA2480530.1"/>
    <property type="molecule type" value="Genomic_DNA"/>
</dbReference>
<feature type="domain" description="Transposase putative helix-turn-helix" evidence="10">
    <location>
        <begin position="19"/>
        <end position="58"/>
    </location>
</feature>
<reference evidence="11 12" key="1">
    <citation type="journal article" date="2019" name="Int. J. Syst. Evol. Microbiol.">
        <title>The Global Catalogue of Microorganisms (GCM) 10K type strain sequencing project: providing services to taxonomists for standard genome sequencing and annotation.</title>
        <authorList>
            <consortium name="The Broad Institute Genomics Platform"/>
            <consortium name="The Broad Institute Genome Sequencing Center for Infectious Disease"/>
            <person name="Wu L."/>
            <person name="Ma J."/>
        </authorList>
    </citation>
    <scope>NUCLEOTIDE SEQUENCE [LARGE SCALE GENOMIC DNA]</scope>
    <source>
        <strain evidence="11 12">JCM 6923</strain>
    </source>
</reference>
<feature type="compositionally biased region" description="Basic and acidic residues" evidence="7">
    <location>
        <begin position="1"/>
        <end position="18"/>
    </location>
</feature>
<sequence>MPERREQRRRTGFEDSGRTYRLHPSPEQAERLRAWGHTCRAVWNMALEQRIYVHRQRGRTLRSGEQCRFLTQARRDLEWVADLPSQAPQQVLRHLDRAYDNFWNPDHPAEFPRFKKRTSRVAIPLPGQAVRVTKLNRHWASARIPKLGEVRFRLSRSLGGEIRNVSIRADAAGRWFIAFGVRVPAQWAPPNGKPPVGVDFGVKHSAYLSDEEAPRLMDRTLTDGEKRRLVGLERRRERQIKQAKQRNGGKYGNRLKKTLRAIAELRARQARRRLDFTHKLTTDLAKSHGLVAIEDLRVRQMTKSAKGTRDMPGTRVAQKSGLNRAVLDNTPGERRRQLAYKCPAYGSVLVLVPPAGTSQTCGACRARDAASRVSRDAFVCTSCGHTDNADHNASVVILDRVPAHRPRTAGHAVHSTQRRPLVGRPSPAPRAGACEPLTFSARALPRGQQEIIRNPRSG</sequence>
<keyword evidence="11" id="KW-0255">Endonuclease</keyword>
<evidence type="ECO:0000256" key="1">
    <source>
        <dbReference type="ARBA" id="ARBA00008761"/>
    </source>
</evidence>
<dbReference type="InterPro" id="IPR001959">
    <property type="entry name" value="Transposase"/>
</dbReference>
<feature type="domain" description="Probable transposase IS891/IS1136/IS1341" evidence="8">
    <location>
        <begin position="181"/>
        <end position="304"/>
    </location>
</feature>
<feature type="domain" description="Cas12f1-like TNB" evidence="9">
    <location>
        <begin position="335"/>
        <end position="397"/>
    </location>
</feature>
<gene>
    <name evidence="11" type="ORF">GCM10010422_26340</name>
</gene>